<dbReference type="RefSeq" id="WP_380620786.1">
    <property type="nucleotide sequence ID" value="NZ_JBHSDK010000015.1"/>
</dbReference>
<keyword evidence="5" id="KW-1133">Transmembrane helix</keyword>
<feature type="region of interest" description="Disordered" evidence="4">
    <location>
        <begin position="1"/>
        <end position="44"/>
    </location>
</feature>
<evidence type="ECO:0000313" key="8">
    <source>
        <dbReference type="Proteomes" id="UP001595823"/>
    </source>
</evidence>
<evidence type="ECO:0000313" key="7">
    <source>
        <dbReference type="EMBL" id="MFC4335680.1"/>
    </source>
</evidence>
<feature type="active site" description="Nucleophile" evidence="3">
    <location>
        <position position="517"/>
    </location>
</feature>
<reference evidence="8" key="1">
    <citation type="journal article" date="2019" name="Int. J. Syst. Evol. Microbiol.">
        <title>The Global Catalogue of Microorganisms (GCM) 10K type strain sequencing project: providing services to taxonomists for standard genome sequencing and annotation.</title>
        <authorList>
            <consortium name="The Broad Institute Genomics Platform"/>
            <consortium name="The Broad Institute Genome Sequencing Center for Infectious Disease"/>
            <person name="Wu L."/>
            <person name="Ma J."/>
        </authorList>
    </citation>
    <scope>NUCLEOTIDE SEQUENCE [LARGE SCALE GENOMIC DNA]</scope>
    <source>
        <strain evidence="8">IBRC-M 10908</strain>
    </source>
</reference>
<evidence type="ECO:0000259" key="6">
    <source>
        <dbReference type="PROSITE" id="PS51764"/>
    </source>
</evidence>
<dbReference type="Proteomes" id="UP001595823">
    <property type="component" value="Unassembled WGS sequence"/>
</dbReference>
<dbReference type="Gene3D" id="3.20.20.80">
    <property type="entry name" value="Glycosidases"/>
    <property type="match status" value="1"/>
</dbReference>
<feature type="compositionally biased region" description="Basic and acidic residues" evidence="4">
    <location>
        <begin position="17"/>
        <end position="27"/>
    </location>
</feature>
<evidence type="ECO:0000256" key="4">
    <source>
        <dbReference type="SAM" id="MobiDB-lite"/>
    </source>
</evidence>
<keyword evidence="5" id="KW-0472">Membrane</keyword>
<organism evidence="7 8">
    <name type="scientific">Salininema proteolyticum</name>
    <dbReference type="NCBI Taxonomy" id="1607685"/>
    <lineage>
        <taxon>Bacteria</taxon>
        <taxon>Bacillati</taxon>
        <taxon>Actinomycetota</taxon>
        <taxon>Actinomycetes</taxon>
        <taxon>Glycomycetales</taxon>
        <taxon>Glycomycetaceae</taxon>
        <taxon>Salininema</taxon>
    </lineage>
</organism>
<evidence type="ECO:0000256" key="3">
    <source>
        <dbReference type="PROSITE-ProRule" id="PRU01100"/>
    </source>
</evidence>
<dbReference type="EMBL" id="JBHSDK010000015">
    <property type="protein sequence ID" value="MFC4335680.1"/>
    <property type="molecule type" value="Genomic_DNA"/>
</dbReference>
<dbReference type="PROSITE" id="PS51764">
    <property type="entry name" value="GH26"/>
    <property type="match status" value="1"/>
</dbReference>
<protein>
    <submittedName>
        <fullName evidence="7">Glycosyl hydrolase</fullName>
    </submittedName>
</protein>
<keyword evidence="8" id="KW-1185">Reference proteome</keyword>
<feature type="transmembrane region" description="Helical" evidence="5">
    <location>
        <begin position="50"/>
        <end position="71"/>
    </location>
</feature>
<accession>A0ABV8TYM6</accession>
<keyword evidence="2 3" id="KW-0326">Glycosidase</keyword>
<feature type="domain" description="GH26" evidence="6">
    <location>
        <begin position="272"/>
        <end position="575"/>
    </location>
</feature>
<comment type="caution">
    <text evidence="7">The sequence shown here is derived from an EMBL/GenBank/DDBJ whole genome shotgun (WGS) entry which is preliminary data.</text>
</comment>
<keyword evidence="5" id="KW-0812">Transmembrane</keyword>
<dbReference type="SUPFAM" id="SSF51445">
    <property type="entry name" value="(Trans)glycosidases"/>
    <property type="match status" value="1"/>
</dbReference>
<sequence length="589" mass="64987">MERENEPEKAGPAPEGAPREEDSREGADTAEEGPPPVAAGPPGAQRRGMVAAVASGAALLLVAVGFVLGGAGDLGWQEESLEGDGSLFTSPGERVIVPDAATYTASGAETPESPRPQRLPVGRFGTAGVLVAHFRFTVDESMAEEASRLTLELPIAALEVPDRDPMILEIASVDPEGCPCELEGSSPALYGNVWGSAEVDDGDESVEFDLTDAVGGPGRYGFAVTTPDLGSRLHFNGTTEVAEGPLLRVLTPPKTPVRPDAKVEDLPEAAGPAAPVSPCRLGEKLVPTCGVLQGAAAGGHSNVPRDKALRTFEDRVDKRQDIYHAYERGTRRVFPGPEQIDLARDPDGKRILFLNWKPYQATWEEIANGDRKTDEFLDRLAEHIKEEFPEPFFFTVHHEPENDVGRGGKGQWEAEDYAAMFRYVVEYLRAKGVDNIVTVMNYMAYLKWVEYPWHSELYPGDDVVDWIGWSAYGLADRKESGDDLTDLVNRPAPDVDWPGYYDWTVRNHPTKPIMLGEWGVFRDPDRPDHQRRVFEEARAQLSHYPRLKAMVYFESPNAEGRNSEVHHDPRTLESYRELMRTPSFSVKLD</sequence>
<comment type="similarity">
    <text evidence="3">Belongs to the glycosyl hydrolase 26 family.</text>
</comment>
<feature type="active site" description="Proton donor" evidence="3">
    <location>
        <position position="399"/>
    </location>
</feature>
<dbReference type="InterPro" id="IPR017853">
    <property type="entry name" value="GH"/>
</dbReference>
<name>A0ABV8TYM6_9ACTN</name>
<dbReference type="InterPro" id="IPR022790">
    <property type="entry name" value="GH26_dom"/>
</dbReference>
<gene>
    <name evidence="7" type="ORF">ACFPET_10755</name>
</gene>
<evidence type="ECO:0000256" key="2">
    <source>
        <dbReference type="ARBA" id="ARBA00023295"/>
    </source>
</evidence>
<dbReference type="Pfam" id="PF02156">
    <property type="entry name" value="Glyco_hydro_26"/>
    <property type="match status" value="1"/>
</dbReference>
<evidence type="ECO:0000256" key="1">
    <source>
        <dbReference type="ARBA" id="ARBA00022801"/>
    </source>
</evidence>
<proteinExistence type="inferred from homology"/>
<keyword evidence="1 3" id="KW-0378">Hydrolase</keyword>
<dbReference type="GO" id="GO:0016787">
    <property type="term" value="F:hydrolase activity"/>
    <property type="evidence" value="ECO:0007669"/>
    <property type="project" value="UniProtKB-KW"/>
</dbReference>
<evidence type="ECO:0000256" key="5">
    <source>
        <dbReference type="SAM" id="Phobius"/>
    </source>
</evidence>